<dbReference type="AlphaFoldDB" id="A0AAN8JSR4"/>
<feature type="signal peptide" evidence="1">
    <location>
        <begin position="1"/>
        <end position="22"/>
    </location>
</feature>
<accession>A0AAN8JSR4</accession>
<evidence type="ECO:0000259" key="2">
    <source>
        <dbReference type="PROSITE" id="PS51406"/>
    </source>
</evidence>
<evidence type="ECO:0000313" key="4">
    <source>
        <dbReference type="Proteomes" id="UP001347796"/>
    </source>
</evidence>
<evidence type="ECO:0000256" key="1">
    <source>
        <dbReference type="SAM" id="SignalP"/>
    </source>
</evidence>
<dbReference type="PANTHER" id="PTHR19143">
    <property type="entry name" value="FIBRINOGEN/TENASCIN/ANGIOPOEITIN"/>
    <property type="match status" value="1"/>
</dbReference>
<dbReference type="GO" id="GO:0005615">
    <property type="term" value="C:extracellular space"/>
    <property type="evidence" value="ECO:0007669"/>
    <property type="project" value="TreeGrafter"/>
</dbReference>
<organism evidence="3 4">
    <name type="scientific">Patella caerulea</name>
    <name type="common">Rayed Mediterranean limpet</name>
    <dbReference type="NCBI Taxonomy" id="87958"/>
    <lineage>
        <taxon>Eukaryota</taxon>
        <taxon>Metazoa</taxon>
        <taxon>Spiralia</taxon>
        <taxon>Lophotrochozoa</taxon>
        <taxon>Mollusca</taxon>
        <taxon>Gastropoda</taxon>
        <taxon>Patellogastropoda</taxon>
        <taxon>Patelloidea</taxon>
        <taxon>Patellidae</taxon>
        <taxon>Patella</taxon>
    </lineage>
</organism>
<dbReference type="InterPro" id="IPR014716">
    <property type="entry name" value="Fibrinogen_a/b/g_C_1"/>
</dbReference>
<dbReference type="PROSITE" id="PS51406">
    <property type="entry name" value="FIBRINOGEN_C_2"/>
    <property type="match status" value="1"/>
</dbReference>
<dbReference type="InterPro" id="IPR002181">
    <property type="entry name" value="Fibrinogen_a/b/g_C_dom"/>
</dbReference>
<sequence>MSTLNVLKFLLALYCCFRIIICHSFYEDFIRPDFCTDKVLTSLESYLTLEAGSVIQCAAICSLDTYCLSVSFMLKEGKCFLNFGLLADDCGNGVNLADSVYFKKKKAVKTCMNNGTLVNNDCVCYGGYVGTYCDRLMTDCSDGYREMYQDVITGSYEILPPGAPQSFTVTCVMKHGGRTDILRHFKTVDKLNRTWAEYVDGFHYGQRGTWIGLEKLYWLSRSKTLDLIISLEKIKANSGYFKIVYENFEIGDSSTNYQLLSAQLNRARSEINATDCLSDLIGSSFSSYDMDNNQVQGLGCPAKYGGGWWYNGACAQCNPTGNLYQSGGARTGNDDEVFWGPIDWSPLGINIWLQN</sequence>
<evidence type="ECO:0000313" key="3">
    <source>
        <dbReference type="EMBL" id="KAK6180439.1"/>
    </source>
</evidence>
<keyword evidence="1" id="KW-0732">Signal</keyword>
<gene>
    <name evidence="3" type="ORF">SNE40_012595</name>
</gene>
<dbReference type="Pfam" id="PF00147">
    <property type="entry name" value="Fibrinogen_C"/>
    <property type="match status" value="1"/>
</dbReference>
<dbReference type="Proteomes" id="UP001347796">
    <property type="component" value="Unassembled WGS sequence"/>
</dbReference>
<protein>
    <recommendedName>
        <fullName evidence="2">Fibrinogen C-terminal domain-containing protein</fullName>
    </recommendedName>
</protein>
<dbReference type="SUPFAM" id="SSF56496">
    <property type="entry name" value="Fibrinogen C-terminal domain-like"/>
    <property type="match status" value="1"/>
</dbReference>
<name>A0AAN8JSR4_PATCE</name>
<dbReference type="InterPro" id="IPR036056">
    <property type="entry name" value="Fibrinogen-like_C"/>
</dbReference>
<dbReference type="EMBL" id="JAZGQO010000008">
    <property type="protein sequence ID" value="KAK6180439.1"/>
    <property type="molecule type" value="Genomic_DNA"/>
</dbReference>
<reference evidence="3 4" key="1">
    <citation type="submission" date="2024-01" db="EMBL/GenBank/DDBJ databases">
        <title>The genome of the rayed Mediterranean limpet Patella caerulea (Linnaeus, 1758).</title>
        <authorList>
            <person name="Anh-Thu Weber A."/>
            <person name="Halstead-Nussloch G."/>
        </authorList>
    </citation>
    <scope>NUCLEOTIDE SEQUENCE [LARGE SCALE GENOMIC DNA]</scope>
    <source>
        <strain evidence="3">AATW-2023a</strain>
        <tissue evidence="3">Whole specimen</tissue>
    </source>
</reference>
<feature type="domain" description="Fibrinogen C-terminal" evidence="2">
    <location>
        <begin position="131"/>
        <end position="355"/>
    </location>
</feature>
<dbReference type="SMART" id="SM00186">
    <property type="entry name" value="FBG"/>
    <property type="match status" value="1"/>
</dbReference>
<proteinExistence type="predicted"/>
<dbReference type="InterPro" id="IPR050373">
    <property type="entry name" value="Fibrinogen_C-term_domain"/>
</dbReference>
<comment type="caution">
    <text evidence="3">The sequence shown here is derived from an EMBL/GenBank/DDBJ whole genome shotgun (WGS) entry which is preliminary data.</text>
</comment>
<dbReference type="Gene3D" id="3.90.215.10">
    <property type="entry name" value="Gamma Fibrinogen, chain A, domain 1"/>
    <property type="match status" value="1"/>
</dbReference>
<feature type="chain" id="PRO_5042925073" description="Fibrinogen C-terminal domain-containing protein" evidence="1">
    <location>
        <begin position="23"/>
        <end position="355"/>
    </location>
</feature>
<keyword evidence="4" id="KW-1185">Reference proteome</keyword>